<proteinExistence type="predicted"/>
<dbReference type="OrthoDB" id="9762933at2"/>
<gene>
    <name evidence="1" type="ORF">B0F88_108151</name>
</gene>
<dbReference type="EMBL" id="PTIY01000008">
    <property type="protein sequence ID" value="PPK70796.1"/>
    <property type="molecule type" value="Genomic_DNA"/>
</dbReference>
<comment type="caution">
    <text evidence="1">The sequence shown here is derived from an EMBL/GenBank/DDBJ whole genome shotgun (WGS) entry which is preliminary data.</text>
</comment>
<protein>
    <submittedName>
        <fullName evidence="1">Uncharacterized protein</fullName>
    </submittedName>
</protein>
<evidence type="ECO:0000313" key="2">
    <source>
        <dbReference type="Proteomes" id="UP000238071"/>
    </source>
</evidence>
<dbReference type="RefSeq" id="WP_104424059.1">
    <property type="nucleotide sequence ID" value="NZ_PTIY01000008.1"/>
</dbReference>
<keyword evidence="2" id="KW-1185">Reference proteome</keyword>
<evidence type="ECO:0000313" key="1">
    <source>
        <dbReference type="EMBL" id="PPK70796.1"/>
    </source>
</evidence>
<organism evidence="1 2">
    <name type="scientific">Methylobacter tundripaludum</name>
    <dbReference type="NCBI Taxonomy" id="173365"/>
    <lineage>
        <taxon>Bacteria</taxon>
        <taxon>Pseudomonadati</taxon>
        <taxon>Pseudomonadota</taxon>
        <taxon>Gammaproteobacteria</taxon>
        <taxon>Methylococcales</taxon>
        <taxon>Methylococcaceae</taxon>
        <taxon>Methylobacter</taxon>
    </lineage>
</organism>
<accession>A0A2S6H043</accession>
<dbReference type="Proteomes" id="UP000238071">
    <property type="component" value="Unassembled WGS sequence"/>
</dbReference>
<sequence length="111" mass="12523">MNFNARIPAKLISAYGSHALRGNPVRDAPASRTAERFGLRSHAERGNDELIFWDVICDVEKTYQPFGKRYGRQLIRLSPGHLAARKLLALDDQSEYVVFIGLEKTAEPTHD</sequence>
<dbReference type="AlphaFoldDB" id="A0A2S6H043"/>
<name>A0A2S6H043_9GAMM</name>
<reference evidence="1 2" key="1">
    <citation type="submission" date="2018-02" db="EMBL/GenBank/DDBJ databases">
        <title>Subsurface microbial communities from deep shales in Ohio and West Virginia, USA.</title>
        <authorList>
            <person name="Wrighton K."/>
        </authorList>
    </citation>
    <scope>NUCLEOTIDE SEQUENCE [LARGE SCALE GENOMIC DNA]</scope>
    <source>
        <strain evidence="1 2">OWC-G53F</strain>
    </source>
</reference>